<comment type="subunit">
    <text evidence="6">Forms polymers.</text>
</comment>
<dbReference type="InterPro" id="IPR056546">
    <property type="entry name" value="MreB_MamK-like"/>
</dbReference>
<evidence type="ECO:0000256" key="1">
    <source>
        <dbReference type="ARBA" id="ARBA00022490"/>
    </source>
</evidence>
<reference evidence="7 8" key="1">
    <citation type="submission" date="2019-06" db="EMBL/GenBank/DDBJ databases">
        <title>Sequencing the genomes of 1000 actinobacteria strains.</title>
        <authorList>
            <person name="Klenk H.-P."/>
        </authorList>
    </citation>
    <scope>NUCLEOTIDE SEQUENCE [LARGE SCALE GENOMIC DNA]</scope>
    <source>
        <strain evidence="7 8">DSM 12335</strain>
    </source>
</reference>
<dbReference type="NCBIfam" id="TIGR00904">
    <property type="entry name" value="mreB"/>
    <property type="match status" value="1"/>
</dbReference>
<dbReference type="OrthoDB" id="9768127at2"/>
<dbReference type="GO" id="GO:0005524">
    <property type="term" value="F:ATP binding"/>
    <property type="evidence" value="ECO:0007669"/>
    <property type="project" value="UniProtKB-KW"/>
</dbReference>
<evidence type="ECO:0000256" key="6">
    <source>
        <dbReference type="HAMAP-Rule" id="MF_02207"/>
    </source>
</evidence>
<comment type="caution">
    <text evidence="6">Lacks conserved residue(s) required for the propagation of feature annotation.</text>
</comment>
<keyword evidence="1 6" id="KW-0963">Cytoplasm</keyword>
<dbReference type="PANTHER" id="PTHR42749">
    <property type="entry name" value="CELL SHAPE-DETERMINING PROTEIN MREB"/>
    <property type="match status" value="1"/>
</dbReference>
<keyword evidence="4 6" id="KW-0133">Cell shape</keyword>
<keyword evidence="2 6" id="KW-0547">Nucleotide-binding</keyword>
<dbReference type="InterPro" id="IPR043129">
    <property type="entry name" value="ATPase_NBD"/>
</dbReference>
<dbReference type="PANTHER" id="PTHR42749:SF1">
    <property type="entry name" value="CELL SHAPE-DETERMINING PROTEIN MREB"/>
    <property type="match status" value="1"/>
</dbReference>
<dbReference type="GO" id="GO:0000902">
    <property type="term" value="P:cell morphogenesis"/>
    <property type="evidence" value="ECO:0007669"/>
    <property type="project" value="InterPro"/>
</dbReference>
<feature type="binding site" evidence="6">
    <location>
        <begin position="211"/>
        <end position="214"/>
    </location>
    <ligand>
        <name>ATP</name>
        <dbReference type="ChEBI" id="CHEBI:30616"/>
    </ligand>
</feature>
<dbReference type="EMBL" id="VFOP01000001">
    <property type="protein sequence ID" value="TQL51664.1"/>
    <property type="molecule type" value="Genomic_DNA"/>
</dbReference>
<dbReference type="NCBIfam" id="NF010539">
    <property type="entry name" value="PRK13927.1"/>
    <property type="match status" value="1"/>
</dbReference>
<dbReference type="Pfam" id="PF06723">
    <property type="entry name" value="MreB_Mbl"/>
    <property type="match status" value="1"/>
</dbReference>
<dbReference type="Gene3D" id="3.30.420.40">
    <property type="match status" value="3"/>
</dbReference>
<dbReference type="AlphaFoldDB" id="A0A542YUN0"/>
<dbReference type="PRINTS" id="PR01652">
    <property type="entry name" value="SHAPEPROTEIN"/>
</dbReference>
<feature type="binding site" evidence="6">
    <location>
        <begin position="163"/>
        <end position="165"/>
    </location>
    <ligand>
        <name>ATP</name>
        <dbReference type="ChEBI" id="CHEBI:30616"/>
    </ligand>
</feature>
<comment type="subcellular location">
    <subcellularLocation>
        <location evidence="6">Cytoplasm</location>
    </subcellularLocation>
    <text evidence="6">Membrane-associated.</text>
</comment>
<evidence type="ECO:0000256" key="3">
    <source>
        <dbReference type="ARBA" id="ARBA00022840"/>
    </source>
</evidence>
<keyword evidence="3 6" id="KW-0067">ATP-binding</keyword>
<dbReference type="GO" id="GO:0005737">
    <property type="term" value="C:cytoplasm"/>
    <property type="evidence" value="ECO:0007669"/>
    <property type="project" value="UniProtKB-SubCell"/>
</dbReference>
<evidence type="ECO:0000256" key="4">
    <source>
        <dbReference type="ARBA" id="ARBA00022960"/>
    </source>
</evidence>
<gene>
    <name evidence="6" type="primary">mreB</name>
    <name evidence="7" type="ORF">FB467_2815</name>
</gene>
<dbReference type="HAMAP" id="MF_02207">
    <property type="entry name" value="MreB"/>
    <property type="match status" value="1"/>
</dbReference>
<dbReference type="CDD" id="cd10225">
    <property type="entry name" value="ASKHA_NBD_MreB-like"/>
    <property type="match status" value="1"/>
</dbReference>
<dbReference type="SUPFAM" id="SSF53067">
    <property type="entry name" value="Actin-like ATPase domain"/>
    <property type="match status" value="2"/>
</dbReference>
<evidence type="ECO:0000256" key="2">
    <source>
        <dbReference type="ARBA" id="ARBA00022741"/>
    </source>
</evidence>
<proteinExistence type="inferred from homology"/>
<accession>A0A542YUN0</accession>
<evidence type="ECO:0000313" key="7">
    <source>
        <dbReference type="EMBL" id="TQL51664.1"/>
    </source>
</evidence>
<dbReference type="Proteomes" id="UP000319516">
    <property type="component" value="Unassembled WGS sequence"/>
</dbReference>
<evidence type="ECO:0000313" key="8">
    <source>
        <dbReference type="Proteomes" id="UP000319516"/>
    </source>
</evidence>
<keyword evidence="8" id="KW-1185">Reference proteome</keyword>
<name>A0A542YUN0_9MICO</name>
<organism evidence="7 8">
    <name type="scientific">Ornithinicoccus hortensis</name>
    <dbReference type="NCBI Taxonomy" id="82346"/>
    <lineage>
        <taxon>Bacteria</taxon>
        <taxon>Bacillati</taxon>
        <taxon>Actinomycetota</taxon>
        <taxon>Actinomycetes</taxon>
        <taxon>Micrococcales</taxon>
        <taxon>Intrasporangiaceae</taxon>
        <taxon>Ornithinicoccus</taxon>
    </lineage>
</organism>
<comment type="function">
    <text evidence="6">Forms membrane-associated dynamic filaments that are essential for cell shape determination. Acts by regulating cell wall synthesis and cell elongation, and thus cell shape. A feedback loop between cell geometry and MreB localization may maintain elongated cell shape by targeting cell wall growth to regions of negative cell wall curvature.</text>
</comment>
<sequence>MSTGRGRGLLGRDVAVDLGSSSTLLHAQGRGIVLDEPSLVALEVGSGRLVAAGTEALEMHGRTPASILTLRPVVGGVVTDGEVAEQLLRHFVERTRPSRLVRPRMVVCVPSGVTAVERRALEDAALHAGARRVYVLEESMAAAIGAGLPVHEARASLVVDIGGGTTEVAVISLGGVVNARGLRVGGTELDETIAAAVRSRHGLVLGERTAEDIKLTVGSAYPLAEELDMRVRGRDLTSGLPRTVTLTSTEVRAMIEPVVLQVVDVVRAVLDVCPPELSGDVLDSGLTLTGGGAQLRGLPERLRAELGVPVQVAEEPRQAVARGAGACVDDFAALEQLLVTSTGQRR</sequence>
<protein>
    <recommendedName>
        <fullName evidence="6">Cell shape-determining protein MreB</fullName>
    </recommendedName>
</protein>
<dbReference type="InterPro" id="IPR004753">
    <property type="entry name" value="MreB"/>
</dbReference>
<dbReference type="GO" id="GO:0008360">
    <property type="term" value="P:regulation of cell shape"/>
    <property type="evidence" value="ECO:0007669"/>
    <property type="project" value="UniProtKB-UniRule"/>
</dbReference>
<evidence type="ECO:0000256" key="5">
    <source>
        <dbReference type="ARBA" id="ARBA00023458"/>
    </source>
</evidence>
<comment type="caution">
    <text evidence="7">The sequence shown here is derived from an EMBL/GenBank/DDBJ whole genome shotgun (WGS) entry which is preliminary data.</text>
</comment>
<comment type="similarity">
    <text evidence="5 6">Belongs to the FtsA/MreB family.</text>
</comment>
<dbReference type="RefSeq" id="WP_141785632.1">
    <property type="nucleotide sequence ID" value="NZ_BAAAIK010000011.1"/>
</dbReference>